<keyword evidence="1" id="KW-1133">Transmembrane helix</keyword>
<evidence type="ECO:0008006" key="4">
    <source>
        <dbReference type="Google" id="ProtNLM"/>
    </source>
</evidence>
<dbReference type="Proteomes" id="UP000824265">
    <property type="component" value="Unassembled WGS sequence"/>
</dbReference>
<feature type="transmembrane region" description="Helical" evidence="1">
    <location>
        <begin position="6"/>
        <end position="31"/>
    </location>
</feature>
<dbReference type="AlphaFoldDB" id="A0A9D1R8W2"/>
<protein>
    <recommendedName>
        <fullName evidence="4">PepSY domain-containing protein</fullName>
    </recommendedName>
</protein>
<proteinExistence type="predicted"/>
<reference evidence="2" key="1">
    <citation type="journal article" date="2021" name="PeerJ">
        <title>Extensive microbial diversity within the chicken gut microbiome revealed by metagenomics and culture.</title>
        <authorList>
            <person name="Gilroy R."/>
            <person name="Ravi A."/>
            <person name="Getino M."/>
            <person name="Pursley I."/>
            <person name="Horton D.L."/>
            <person name="Alikhan N.F."/>
            <person name="Baker D."/>
            <person name="Gharbi K."/>
            <person name="Hall N."/>
            <person name="Watson M."/>
            <person name="Adriaenssens E.M."/>
            <person name="Foster-Nyarko E."/>
            <person name="Jarju S."/>
            <person name="Secka A."/>
            <person name="Antonio M."/>
            <person name="Oren A."/>
            <person name="Chaudhuri R.R."/>
            <person name="La Ragione R."/>
            <person name="Hildebrand F."/>
            <person name="Pallen M.J."/>
        </authorList>
    </citation>
    <scope>NUCLEOTIDE SEQUENCE</scope>
    <source>
        <strain evidence="2">CHK195-6426</strain>
    </source>
</reference>
<evidence type="ECO:0000313" key="2">
    <source>
        <dbReference type="EMBL" id="HIW82237.1"/>
    </source>
</evidence>
<dbReference type="Gene3D" id="3.10.450.40">
    <property type="match status" value="1"/>
</dbReference>
<comment type="caution">
    <text evidence="2">The sequence shown here is derived from an EMBL/GenBank/DDBJ whole genome shotgun (WGS) entry which is preliminary data.</text>
</comment>
<gene>
    <name evidence="2" type="ORF">H9742_12100</name>
</gene>
<sequence>MKKLSVAGIIGIVVGAVAVLAVIGFIAVSVLRVDAAKAQEIALNQTGGGEIVSQEISNEGLWNEYNYTIVNGDSWYDIEINGFGQITELEQSVAPAR</sequence>
<reference evidence="2" key="2">
    <citation type="submission" date="2021-04" db="EMBL/GenBank/DDBJ databases">
        <authorList>
            <person name="Gilroy R."/>
        </authorList>
    </citation>
    <scope>NUCLEOTIDE SEQUENCE</scope>
    <source>
        <strain evidence="2">CHK195-6426</strain>
    </source>
</reference>
<accession>A0A9D1R8W2</accession>
<keyword evidence="1" id="KW-0812">Transmembrane</keyword>
<organism evidence="2 3">
    <name type="scientific">Candidatus Acetatifactor stercoripullorum</name>
    <dbReference type="NCBI Taxonomy" id="2838414"/>
    <lineage>
        <taxon>Bacteria</taxon>
        <taxon>Bacillati</taxon>
        <taxon>Bacillota</taxon>
        <taxon>Clostridia</taxon>
        <taxon>Lachnospirales</taxon>
        <taxon>Lachnospiraceae</taxon>
        <taxon>Acetatifactor</taxon>
    </lineage>
</organism>
<name>A0A9D1R8W2_9FIRM</name>
<keyword evidence="1" id="KW-0472">Membrane</keyword>
<dbReference type="EMBL" id="DXGH01000068">
    <property type="protein sequence ID" value="HIW82237.1"/>
    <property type="molecule type" value="Genomic_DNA"/>
</dbReference>
<evidence type="ECO:0000256" key="1">
    <source>
        <dbReference type="SAM" id="Phobius"/>
    </source>
</evidence>
<evidence type="ECO:0000313" key="3">
    <source>
        <dbReference type="Proteomes" id="UP000824265"/>
    </source>
</evidence>